<evidence type="ECO:0000313" key="2">
    <source>
        <dbReference type="EMBL" id="CAK60477.1"/>
    </source>
</evidence>
<keyword evidence="1" id="KW-0175">Coiled coil</keyword>
<feature type="coiled-coil region" evidence="1">
    <location>
        <begin position="16"/>
        <end position="43"/>
    </location>
</feature>
<sequence>MLRQEKFENTKLKSCLKSCVDDEQRFEEQNQRIKEENTSLRNRICEHQEEIKQLNEKIQNCQDGALASQLISLLIKFFESLQKENKQEIQVYYQSLVSLCSIEYNELVINKLFQSAEKKSQGVFGIFRRDKTKEK</sequence>
<evidence type="ECO:0000313" key="3">
    <source>
        <dbReference type="Proteomes" id="UP000000600"/>
    </source>
</evidence>
<dbReference type="OrthoDB" id="10471984at2759"/>
<reference evidence="2 3" key="1">
    <citation type="journal article" date="2006" name="Nature">
        <title>Global trends of whole-genome duplications revealed by the ciliate Paramecium tetraurelia.</title>
        <authorList>
            <consortium name="Genoscope"/>
            <person name="Aury J.-M."/>
            <person name="Jaillon O."/>
            <person name="Duret L."/>
            <person name="Noel B."/>
            <person name="Jubin C."/>
            <person name="Porcel B.M."/>
            <person name="Segurens B."/>
            <person name="Daubin V."/>
            <person name="Anthouard V."/>
            <person name="Aiach N."/>
            <person name="Arnaiz O."/>
            <person name="Billaut A."/>
            <person name="Beisson J."/>
            <person name="Blanc I."/>
            <person name="Bouhouche K."/>
            <person name="Camara F."/>
            <person name="Duharcourt S."/>
            <person name="Guigo R."/>
            <person name="Gogendeau D."/>
            <person name="Katinka M."/>
            <person name="Keller A.-M."/>
            <person name="Kissmehl R."/>
            <person name="Klotz C."/>
            <person name="Koll F."/>
            <person name="Le Moue A."/>
            <person name="Lepere C."/>
            <person name="Malinsky S."/>
            <person name="Nowacki M."/>
            <person name="Nowak J.K."/>
            <person name="Plattner H."/>
            <person name="Poulain J."/>
            <person name="Ruiz F."/>
            <person name="Serrano V."/>
            <person name="Zagulski M."/>
            <person name="Dessen P."/>
            <person name="Betermier M."/>
            <person name="Weissenbach J."/>
            <person name="Scarpelli C."/>
            <person name="Schachter V."/>
            <person name="Sperling L."/>
            <person name="Meyer E."/>
            <person name="Cohen J."/>
            <person name="Wincker P."/>
        </authorList>
    </citation>
    <scope>NUCLEOTIDE SEQUENCE [LARGE SCALE GENOMIC DNA]</scope>
    <source>
        <strain evidence="2 3">Stock d4-2</strain>
    </source>
</reference>
<dbReference type="KEGG" id="ptm:GSPATT00005226001"/>
<evidence type="ECO:0000256" key="1">
    <source>
        <dbReference type="SAM" id="Coils"/>
    </source>
</evidence>
<gene>
    <name evidence="2" type="ORF">GSPATT00005226001</name>
</gene>
<protein>
    <recommendedName>
        <fullName evidence="4">GRIP domain-containing protein</fullName>
    </recommendedName>
</protein>
<keyword evidence="3" id="KW-1185">Reference proteome</keyword>
<dbReference type="AlphaFoldDB" id="A0BPL0"/>
<dbReference type="Proteomes" id="UP000000600">
    <property type="component" value="Unassembled WGS sequence"/>
</dbReference>
<accession>A0BPL0</accession>
<name>A0BPL0_PARTE</name>
<organism evidence="2 3">
    <name type="scientific">Paramecium tetraurelia</name>
    <dbReference type="NCBI Taxonomy" id="5888"/>
    <lineage>
        <taxon>Eukaryota</taxon>
        <taxon>Sar</taxon>
        <taxon>Alveolata</taxon>
        <taxon>Ciliophora</taxon>
        <taxon>Intramacronucleata</taxon>
        <taxon>Oligohymenophorea</taxon>
        <taxon>Peniculida</taxon>
        <taxon>Parameciidae</taxon>
        <taxon>Paramecium</taxon>
    </lineage>
</organism>
<dbReference type="HOGENOM" id="CLU_1889785_0_0_1"/>
<dbReference type="InParanoid" id="A0BPL0"/>
<dbReference type="GeneID" id="5013659"/>
<dbReference type="EMBL" id="CT868008">
    <property type="protein sequence ID" value="CAK60477.1"/>
    <property type="molecule type" value="Genomic_DNA"/>
</dbReference>
<evidence type="ECO:0008006" key="4">
    <source>
        <dbReference type="Google" id="ProtNLM"/>
    </source>
</evidence>
<dbReference type="RefSeq" id="XP_001427875.1">
    <property type="nucleotide sequence ID" value="XM_001427838.1"/>
</dbReference>
<proteinExistence type="predicted"/>